<evidence type="ECO:0000256" key="4">
    <source>
        <dbReference type="ARBA" id="ARBA00022989"/>
    </source>
</evidence>
<evidence type="ECO:0000256" key="3">
    <source>
        <dbReference type="ARBA" id="ARBA00022692"/>
    </source>
</evidence>
<feature type="transmembrane region" description="Helical" evidence="6">
    <location>
        <begin position="358"/>
        <end position="379"/>
    </location>
</feature>
<feature type="domain" description="MacB-like periplasmic core" evidence="8">
    <location>
        <begin position="19"/>
        <end position="233"/>
    </location>
</feature>
<evidence type="ECO:0000259" key="8">
    <source>
        <dbReference type="Pfam" id="PF12704"/>
    </source>
</evidence>
<reference evidence="9" key="1">
    <citation type="submission" date="2020-12" db="EMBL/GenBank/DDBJ databases">
        <title>Geomonas sp. Red875, isolated from river sediment.</title>
        <authorList>
            <person name="Xu Z."/>
            <person name="Zhang Z."/>
            <person name="Masuda Y."/>
            <person name="Itoh H."/>
            <person name="Senoo K."/>
        </authorList>
    </citation>
    <scope>NUCLEOTIDE SEQUENCE</scope>
    <source>
        <strain evidence="9">Red875</strain>
    </source>
</reference>
<protein>
    <submittedName>
        <fullName evidence="9">ABC transporter permease</fullName>
    </submittedName>
</protein>
<evidence type="ECO:0000313" key="9">
    <source>
        <dbReference type="EMBL" id="MBJ6727414.1"/>
    </source>
</evidence>
<dbReference type="InterPro" id="IPR003838">
    <property type="entry name" value="ABC3_permease_C"/>
</dbReference>
<keyword evidence="2" id="KW-1003">Cell membrane</keyword>
<dbReference type="PANTHER" id="PTHR43738">
    <property type="entry name" value="ABC TRANSPORTER, MEMBRANE PROTEIN"/>
    <property type="match status" value="1"/>
</dbReference>
<feature type="transmembrane region" description="Helical" evidence="6">
    <location>
        <begin position="260"/>
        <end position="285"/>
    </location>
</feature>
<comment type="subcellular location">
    <subcellularLocation>
        <location evidence="1">Cell membrane</location>
        <topology evidence="1">Multi-pass membrane protein</topology>
    </subcellularLocation>
</comment>
<evidence type="ECO:0000256" key="6">
    <source>
        <dbReference type="SAM" id="Phobius"/>
    </source>
</evidence>
<keyword evidence="3 6" id="KW-0812">Transmembrane</keyword>
<evidence type="ECO:0000256" key="1">
    <source>
        <dbReference type="ARBA" id="ARBA00004651"/>
    </source>
</evidence>
<keyword evidence="10" id="KW-1185">Reference proteome</keyword>
<evidence type="ECO:0000313" key="10">
    <source>
        <dbReference type="Proteomes" id="UP000636888"/>
    </source>
</evidence>
<keyword evidence="4 6" id="KW-1133">Transmembrane helix</keyword>
<evidence type="ECO:0000259" key="7">
    <source>
        <dbReference type="Pfam" id="PF02687"/>
    </source>
</evidence>
<dbReference type="AlphaFoldDB" id="A0A8J7M2A5"/>
<evidence type="ECO:0000256" key="5">
    <source>
        <dbReference type="ARBA" id="ARBA00023136"/>
    </source>
</evidence>
<feature type="transmembrane region" description="Helical" evidence="6">
    <location>
        <begin position="20"/>
        <end position="39"/>
    </location>
</feature>
<dbReference type="GO" id="GO:0005886">
    <property type="term" value="C:plasma membrane"/>
    <property type="evidence" value="ECO:0007669"/>
    <property type="project" value="UniProtKB-SubCell"/>
</dbReference>
<organism evidence="9 10">
    <name type="scientific">Geomesophilobacter sediminis</name>
    <dbReference type="NCBI Taxonomy" id="2798584"/>
    <lineage>
        <taxon>Bacteria</taxon>
        <taxon>Pseudomonadati</taxon>
        <taxon>Thermodesulfobacteriota</taxon>
        <taxon>Desulfuromonadia</taxon>
        <taxon>Geobacterales</taxon>
        <taxon>Geobacteraceae</taxon>
        <taxon>Geomesophilobacter</taxon>
    </lineage>
</organism>
<dbReference type="EMBL" id="JAEMHM010000023">
    <property type="protein sequence ID" value="MBJ6727414.1"/>
    <property type="molecule type" value="Genomic_DNA"/>
</dbReference>
<dbReference type="Pfam" id="PF12704">
    <property type="entry name" value="MacB_PCD"/>
    <property type="match status" value="1"/>
</dbReference>
<gene>
    <name evidence="9" type="ORF">JFN93_22095</name>
</gene>
<sequence>MISKFQIAYKSLLRKKVRTLLTVVGITLSSLVLVSLFGFNQGYEKALNHDIDNMGYQIMVMAKGCPYEAATLMLQGGKGLRYMDPGMVRDIAKRPEVQATTPILMQAFFDPNKGESGGIAGYFGVDPSSYPAMKPFLRFRKGSWFVSDTAREVVMGYEAAELEQREVGDMTMVPEKNVPLKVVGILERTGTQDDGTIFVPLKTLQQIAGTDKITTIGIKAKKDADLVRLENELYQLPDVQVVSFSQVKQTIMKLIGTARVMVLSIALIAVFIAMVGVANTVLMSVYERKQEIGILKTMGAMPHDIFVLVWTETLMLCAGGSVVGIMAAMLCNGITDLFIRRLLPYAPSGGLVAIDFRLALYTLGIILVVGLLSGLYPAWQAGRMRPLESIRSE</sequence>
<proteinExistence type="predicted"/>
<name>A0A8J7M2A5_9BACT</name>
<feature type="transmembrane region" description="Helical" evidence="6">
    <location>
        <begin position="305"/>
        <end position="338"/>
    </location>
</feature>
<evidence type="ECO:0000256" key="2">
    <source>
        <dbReference type="ARBA" id="ARBA00022475"/>
    </source>
</evidence>
<dbReference type="Proteomes" id="UP000636888">
    <property type="component" value="Unassembled WGS sequence"/>
</dbReference>
<dbReference type="RefSeq" id="WP_199386523.1">
    <property type="nucleotide sequence ID" value="NZ_JAEMHM010000023.1"/>
</dbReference>
<dbReference type="Pfam" id="PF02687">
    <property type="entry name" value="FtsX"/>
    <property type="match status" value="1"/>
</dbReference>
<accession>A0A8J7M2A5</accession>
<dbReference type="InterPro" id="IPR051125">
    <property type="entry name" value="ABC-4/HrtB_transporter"/>
</dbReference>
<comment type="caution">
    <text evidence="9">The sequence shown here is derived from an EMBL/GenBank/DDBJ whole genome shotgun (WGS) entry which is preliminary data.</text>
</comment>
<keyword evidence="5 6" id="KW-0472">Membrane</keyword>
<dbReference type="InterPro" id="IPR025857">
    <property type="entry name" value="MacB_PCD"/>
</dbReference>
<feature type="domain" description="ABC3 transporter permease C-terminal" evidence="7">
    <location>
        <begin position="264"/>
        <end position="385"/>
    </location>
</feature>
<dbReference type="PANTHER" id="PTHR43738:SF2">
    <property type="entry name" value="ABC TRANSPORTER PERMEASE"/>
    <property type="match status" value="1"/>
</dbReference>